<gene>
    <name evidence="10" type="ORF">VNO80_29847</name>
</gene>
<dbReference type="PROSITE" id="PS00892">
    <property type="entry name" value="HIT_1"/>
    <property type="match status" value="2"/>
</dbReference>
<evidence type="ECO:0000256" key="4">
    <source>
        <dbReference type="PIRSR" id="PIRSR639383-2"/>
    </source>
</evidence>
<dbReference type="GO" id="GO:0047710">
    <property type="term" value="F:bis(5'-adenosyl)-triphosphatase activity"/>
    <property type="evidence" value="ECO:0007669"/>
    <property type="project" value="UniProtKB-UniRule"/>
</dbReference>
<comment type="caution">
    <text evidence="10">The sequence shown here is derived from an EMBL/GenBank/DDBJ whole genome shotgun (WGS) entry which is preliminary data.</text>
</comment>
<sequence length="361" mass="41922">MQTVLLSCIGKKIPHWFLPHSSTSLRVRPIWSSSIKMAAEDYTFGPYKIHHTEVFYSTHLSYAMVNLRPLLPEYVIQHNMFCCFQPLTAMDILSLHVLVCPKREVKRFVDLTADETSDLWLTAQKVGAQLESYHKASSLTLAIQDGPQAGQTVPHVHIHLIPRKSGDFEKNDEIYDAMDEKEKELKQKLDLDKERKDRSLEEMSQEADEYRKLFMAVEYYDFGPHKIHHSSVFHTTNLSFAFVNLRPALPVKRVADLTDDENIDLWHIAKKLGRQLETYHKASSLTFCIQDGPQAGQSVPHVHIHILPRKNGDYENNDDIYEDINEKEKELNRALEVDIERRDRSIEEMAIEADEYKKFVF</sequence>
<dbReference type="InterPro" id="IPR036265">
    <property type="entry name" value="HIT-like_sf"/>
</dbReference>
<feature type="domain" description="HIT" evidence="9">
    <location>
        <begin position="96"/>
        <end position="170"/>
    </location>
</feature>
<proteinExistence type="predicted"/>
<dbReference type="Gene3D" id="3.30.428.10">
    <property type="entry name" value="HIT-like"/>
    <property type="match status" value="2"/>
</dbReference>
<dbReference type="InterPro" id="IPR051884">
    <property type="entry name" value="Bis(5'-adenosyl)-TPase_reg"/>
</dbReference>
<evidence type="ECO:0000256" key="1">
    <source>
        <dbReference type="ARBA" id="ARBA00022741"/>
    </source>
</evidence>
<evidence type="ECO:0000313" key="10">
    <source>
        <dbReference type="EMBL" id="KAK7333085.1"/>
    </source>
</evidence>
<dbReference type="EC" id="3.6.1.29" evidence="7"/>
<feature type="site" description="Important for induction of apoptosis" evidence="5">
    <location>
        <position position="175"/>
    </location>
</feature>
<organism evidence="10 11">
    <name type="scientific">Phaseolus coccineus</name>
    <name type="common">Scarlet runner bean</name>
    <name type="synonym">Phaseolus multiflorus</name>
    <dbReference type="NCBI Taxonomy" id="3886"/>
    <lineage>
        <taxon>Eukaryota</taxon>
        <taxon>Viridiplantae</taxon>
        <taxon>Streptophyta</taxon>
        <taxon>Embryophyta</taxon>
        <taxon>Tracheophyta</taxon>
        <taxon>Spermatophyta</taxon>
        <taxon>Magnoliopsida</taxon>
        <taxon>eudicotyledons</taxon>
        <taxon>Gunneridae</taxon>
        <taxon>Pentapetalae</taxon>
        <taxon>rosids</taxon>
        <taxon>fabids</taxon>
        <taxon>Fabales</taxon>
        <taxon>Fabaceae</taxon>
        <taxon>Papilionoideae</taxon>
        <taxon>50 kb inversion clade</taxon>
        <taxon>NPAAA clade</taxon>
        <taxon>indigoferoid/millettioid clade</taxon>
        <taxon>Phaseoleae</taxon>
        <taxon>Phaseolus</taxon>
    </lineage>
</organism>
<evidence type="ECO:0000256" key="6">
    <source>
        <dbReference type="PROSITE-ProRule" id="PRU00464"/>
    </source>
</evidence>
<dbReference type="Proteomes" id="UP001374584">
    <property type="component" value="Unassembled WGS sequence"/>
</dbReference>
<evidence type="ECO:0000256" key="7">
    <source>
        <dbReference type="RuleBase" id="RU366076"/>
    </source>
</evidence>
<evidence type="ECO:0000256" key="3">
    <source>
        <dbReference type="PIRSR" id="PIRSR639383-1"/>
    </source>
</evidence>
<dbReference type="CDD" id="cd01275">
    <property type="entry name" value="FHIT"/>
    <property type="match status" value="2"/>
</dbReference>
<feature type="domain" description="HIT" evidence="9">
    <location>
        <begin position="247"/>
        <end position="316"/>
    </location>
</feature>
<dbReference type="InterPro" id="IPR039383">
    <property type="entry name" value="FHIT"/>
</dbReference>
<feature type="binding site" evidence="4">
    <location>
        <position position="66"/>
    </location>
    <ligand>
        <name>substrate</name>
    </ligand>
</feature>
<feature type="short sequence motif" description="Histidine triad motif" evidence="6">
    <location>
        <begin position="155"/>
        <end position="159"/>
    </location>
</feature>
<feature type="short sequence motif" description="Histidine triad motif" evidence="6">
    <location>
        <begin position="301"/>
        <end position="305"/>
    </location>
</feature>
<comment type="cofactor">
    <cofactor evidence="7">
        <name>Mn(2+)</name>
        <dbReference type="ChEBI" id="CHEBI:29035"/>
    </cofactor>
</comment>
<feature type="binding site" evidence="4">
    <location>
        <begin position="150"/>
        <end position="153"/>
    </location>
    <ligand>
        <name>substrate</name>
    </ligand>
</feature>
<accession>A0AAN9LBQ0</accession>
<dbReference type="SUPFAM" id="SSF54197">
    <property type="entry name" value="HIT-like"/>
    <property type="match status" value="2"/>
</dbReference>
<feature type="active site" description="Tele-AMP-histidine intermediate" evidence="3">
    <location>
        <position position="157"/>
    </location>
</feature>
<keyword evidence="8" id="KW-0175">Coiled coil</keyword>
<dbReference type="FunFam" id="3.30.428.10:FF:000011">
    <property type="entry name" value="Fragile histidine triad"/>
    <property type="match status" value="2"/>
</dbReference>
<keyword evidence="2 7" id="KW-0378">Hydrolase</keyword>
<reference evidence="10 11" key="1">
    <citation type="submission" date="2024-01" db="EMBL/GenBank/DDBJ databases">
        <title>The genomes of 5 underutilized Papilionoideae crops provide insights into root nodulation and disease resistanc.</title>
        <authorList>
            <person name="Jiang F."/>
        </authorList>
    </citation>
    <scope>NUCLEOTIDE SEQUENCE [LARGE SCALE GENOMIC DNA]</scope>
    <source>
        <strain evidence="10">JINMINGXINNONG_FW02</strain>
        <tissue evidence="10">Leaves</tissue>
    </source>
</reference>
<feature type="binding site" evidence="4">
    <location>
        <position position="144"/>
    </location>
    <ligand>
        <name>substrate</name>
    </ligand>
</feature>
<keyword evidence="11" id="KW-1185">Reference proteome</keyword>
<dbReference type="GO" id="GO:0000166">
    <property type="term" value="F:nucleotide binding"/>
    <property type="evidence" value="ECO:0007669"/>
    <property type="project" value="UniProtKB-KW"/>
</dbReference>
<dbReference type="PANTHER" id="PTHR46243:SF1">
    <property type="entry name" value="BIS(5'-ADENOSYL)-TRIPHOSPHATASE"/>
    <property type="match status" value="1"/>
</dbReference>
<dbReference type="AlphaFoldDB" id="A0AAN9LBQ0"/>
<evidence type="ECO:0000256" key="8">
    <source>
        <dbReference type="SAM" id="Coils"/>
    </source>
</evidence>
<evidence type="ECO:0000313" key="11">
    <source>
        <dbReference type="Proteomes" id="UP001374584"/>
    </source>
</evidence>
<dbReference type="GO" id="GO:0047627">
    <property type="term" value="F:adenylylsulfatase activity"/>
    <property type="evidence" value="ECO:0007669"/>
    <property type="project" value="UniProtKB-ARBA"/>
</dbReference>
<dbReference type="PANTHER" id="PTHR46243">
    <property type="entry name" value="BIS(5'-ADENOSYL)-TRIPHOSPHATASE"/>
    <property type="match status" value="1"/>
</dbReference>
<evidence type="ECO:0000259" key="9">
    <source>
        <dbReference type="PROSITE" id="PS51084"/>
    </source>
</evidence>
<comment type="catalytic activity">
    <reaction evidence="7">
        <text>P(1),P(3)-bis(5'-adenosyl) triphosphate + H2O = AMP + ADP + 2 H(+)</text>
        <dbReference type="Rhea" id="RHEA:13893"/>
        <dbReference type="ChEBI" id="CHEBI:15377"/>
        <dbReference type="ChEBI" id="CHEBI:15378"/>
        <dbReference type="ChEBI" id="CHEBI:58529"/>
        <dbReference type="ChEBI" id="CHEBI:456215"/>
        <dbReference type="ChEBI" id="CHEBI:456216"/>
        <dbReference type="EC" id="3.6.1.29"/>
    </reaction>
</comment>
<dbReference type="InterPro" id="IPR019808">
    <property type="entry name" value="Histidine_triad_CS"/>
</dbReference>
<feature type="coiled-coil region" evidence="8">
    <location>
        <begin position="175"/>
        <end position="213"/>
    </location>
</feature>
<evidence type="ECO:0000256" key="5">
    <source>
        <dbReference type="PIRSR" id="PIRSR639383-3"/>
    </source>
</evidence>
<keyword evidence="1 7" id="KW-0547">Nucleotide-binding</keyword>
<feature type="binding site" evidence="4">
    <location>
        <position position="159"/>
    </location>
    <ligand>
        <name>substrate</name>
    </ligand>
</feature>
<protein>
    <recommendedName>
        <fullName evidence="7">Bis(5'-adenosyl)-triphosphatase</fullName>
        <ecNumber evidence="7">3.6.1.29</ecNumber>
    </recommendedName>
</protein>
<dbReference type="InterPro" id="IPR011146">
    <property type="entry name" value="HIT-like"/>
</dbReference>
<dbReference type="Pfam" id="PF01230">
    <property type="entry name" value="HIT"/>
    <property type="match status" value="2"/>
</dbReference>
<name>A0AAN9LBQ0_PHACN</name>
<dbReference type="PROSITE" id="PS51084">
    <property type="entry name" value="HIT_2"/>
    <property type="match status" value="2"/>
</dbReference>
<dbReference type="EMBL" id="JAYMYR010000011">
    <property type="protein sequence ID" value="KAK7333085.1"/>
    <property type="molecule type" value="Genomic_DNA"/>
</dbReference>
<evidence type="ECO:0000256" key="2">
    <source>
        <dbReference type="ARBA" id="ARBA00022801"/>
    </source>
</evidence>